<evidence type="ECO:0000313" key="4">
    <source>
        <dbReference type="Proteomes" id="UP000004367"/>
    </source>
</evidence>
<gene>
    <name evidence="3" type="ORF">MOPEL_029_00010</name>
</gene>
<feature type="non-terminal residue" evidence="3">
    <location>
        <position position="1"/>
    </location>
</feature>
<feature type="transmembrane region" description="Helical" evidence="2">
    <location>
        <begin position="101"/>
        <end position="121"/>
    </location>
</feature>
<reference evidence="3 4" key="1">
    <citation type="submission" date="2012-02" db="EMBL/GenBank/DDBJ databases">
        <title>Whole genome shotgun sequence of Mobilicoccus pelagius NBRC 104925.</title>
        <authorList>
            <person name="Yoshida Y."/>
            <person name="Hosoyama A."/>
            <person name="Tsuchikane K."/>
            <person name="Katsumata H."/>
            <person name="Yamazaki S."/>
            <person name="Fujita N."/>
        </authorList>
    </citation>
    <scope>NUCLEOTIDE SEQUENCE [LARGE SCALE GENOMIC DNA]</scope>
    <source>
        <strain evidence="3 4">NBRC 104925</strain>
    </source>
</reference>
<keyword evidence="2" id="KW-0812">Transmembrane</keyword>
<keyword evidence="2" id="KW-0472">Membrane</keyword>
<feature type="transmembrane region" description="Helical" evidence="2">
    <location>
        <begin position="49"/>
        <end position="69"/>
    </location>
</feature>
<keyword evidence="4" id="KW-1185">Reference proteome</keyword>
<dbReference type="EMBL" id="BAFE01000027">
    <property type="protein sequence ID" value="GAB47722.1"/>
    <property type="molecule type" value="Genomic_DNA"/>
</dbReference>
<feature type="transmembrane region" description="Helical" evidence="2">
    <location>
        <begin position="75"/>
        <end position="96"/>
    </location>
</feature>
<dbReference type="OrthoDB" id="6164367at2"/>
<evidence type="ECO:0000313" key="3">
    <source>
        <dbReference type="EMBL" id="GAB47722.1"/>
    </source>
</evidence>
<evidence type="ECO:0000256" key="1">
    <source>
        <dbReference type="SAM" id="MobiDB-lite"/>
    </source>
</evidence>
<dbReference type="RefSeq" id="WP_009481620.1">
    <property type="nucleotide sequence ID" value="NZ_BAFE01000027.1"/>
</dbReference>
<feature type="region of interest" description="Disordered" evidence="1">
    <location>
        <begin position="1"/>
        <end position="23"/>
    </location>
</feature>
<protein>
    <submittedName>
        <fullName evidence="3">Uncharacterized protein</fullName>
    </submittedName>
</protein>
<dbReference type="Proteomes" id="UP000004367">
    <property type="component" value="Unassembled WGS sequence"/>
</dbReference>
<organism evidence="3 4">
    <name type="scientific">Mobilicoccus pelagius NBRC 104925</name>
    <dbReference type="NCBI Taxonomy" id="1089455"/>
    <lineage>
        <taxon>Bacteria</taxon>
        <taxon>Bacillati</taxon>
        <taxon>Actinomycetota</taxon>
        <taxon>Actinomycetes</taxon>
        <taxon>Micrococcales</taxon>
        <taxon>Dermatophilaceae</taxon>
        <taxon>Mobilicoccus</taxon>
    </lineage>
</organism>
<proteinExistence type="predicted"/>
<feature type="transmembrane region" description="Helical" evidence="2">
    <location>
        <begin position="133"/>
        <end position="156"/>
    </location>
</feature>
<accession>H5UPR7</accession>
<keyword evidence="2" id="KW-1133">Transmembrane helix</keyword>
<dbReference type="AlphaFoldDB" id="H5UPR7"/>
<comment type="caution">
    <text evidence="3">The sequence shown here is derived from an EMBL/GenBank/DDBJ whole genome shotgun (WGS) entry which is preliminary data.</text>
</comment>
<name>H5UPR7_9MICO</name>
<evidence type="ECO:0000256" key="2">
    <source>
        <dbReference type="SAM" id="Phobius"/>
    </source>
</evidence>
<sequence length="172" mass="18105">SHSPALNRGVDHRGTKNATQKVTRHVRPGAERAFLLRYIRINLPRTTRVLLAAVVAGIGAAAVAVATGAHAPFPAAGPVLWVLACAAAAFAVVALLTRLRVWGVGAVLAAVTVLVYLAGVVGDAPFVWNGGTIAQAATWNLLLFLPLAYLALYWALRYGMIVASPDDQNFTD</sequence>